<keyword evidence="3" id="KW-1185">Reference proteome</keyword>
<feature type="transmembrane region" description="Helical" evidence="1">
    <location>
        <begin position="70"/>
        <end position="88"/>
    </location>
</feature>
<organism evidence="2 3">
    <name type="scientific">Oesophagostomum dentatum</name>
    <name type="common">Nodular worm</name>
    <dbReference type="NCBI Taxonomy" id="61180"/>
    <lineage>
        <taxon>Eukaryota</taxon>
        <taxon>Metazoa</taxon>
        <taxon>Ecdysozoa</taxon>
        <taxon>Nematoda</taxon>
        <taxon>Chromadorea</taxon>
        <taxon>Rhabditida</taxon>
        <taxon>Rhabditina</taxon>
        <taxon>Rhabditomorpha</taxon>
        <taxon>Strongyloidea</taxon>
        <taxon>Strongylidae</taxon>
        <taxon>Oesophagostomum</taxon>
    </lineage>
</organism>
<feature type="transmembrane region" description="Helical" evidence="1">
    <location>
        <begin position="108"/>
        <end position="129"/>
    </location>
</feature>
<evidence type="ECO:0008006" key="4">
    <source>
        <dbReference type="Google" id="ProtNLM"/>
    </source>
</evidence>
<dbReference type="EMBL" id="KN557868">
    <property type="protein sequence ID" value="KHJ87387.1"/>
    <property type="molecule type" value="Genomic_DNA"/>
</dbReference>
<keyword evidence="1" id="KW-0812">Transmembrane</keyword>
<protein>
    <recommendedName>
        <fullName evidence="4">UAA transporter family protein</fullName>
    </recommendedName>
</protein>
<feature type="transmembrane region" description="Helical" evidence="1">
    <location>
        <begin position="141"/>
        <end position="161"/>
    </location>
</feature>
<reference evidence="2 3" key="1">
    <citation type="submission" date="2014-03" db="EMBL/GenBank/DDBJ databases">
        <title>Draft genome of the hookworm Oesophagostomum dentatum.</title>
        <authorList>
            <person name="Mitreva M."/>
        </authorList>
    </citation>
    <scope>NUCLEOTIDE SEQUENCE [LARGE SCALE GENOMIC DNA]</scope>
    <source>
        <strain evidence="2 3">OD-Hann</strain>
    </source>
</reference>
<accession>A0A0B1SV17</accession>
<gene>
    <name evidence="2" type="ORF">OESDEN_12842</name>
</gene>
<sequence length="202" mass="23111">LFAIFRFSPFIFLWSHRFIDHFHSRKFLSVNFEISLDQYSLFYGLIAAVLQAAAYMQFESLSHTYQAIEMLYMHSFNSLIIYLIADIVQDEIRDAFMYMMTSAHPLFGGAFAVLLISGILLQYAMFSCIEQNGALTTQILSNVRAAFQIFIAYFLSTYLFYDVSPGILNYIGLLCTGGAAYYLYNQRNSSALPQKSQWASKA</sequence>
<proteinExistence type="predicted"/>
<evidence type="ECO:0000313" key="2">
    <source>
        <dbReference type="EMBL" id="KHJ87387.1"/>
    </source>
</evidence>
<keyword evidence="1" id="KW-1133">Transmembrane helix</keyword>
<dbReference type="AlphaFoldDB" id="A0A0B1SV17"/>
<evidence type="ECO:0000313" key="3">
    <source>
        <dbReference type="Proteomes" id="UP000053660"/>
    </source>
</evidence>
<dbReference type="Proteomes" id="UP000053660">
    <property type="component" value="Unassembled WGS sequence"/>
</dbReference>
<feature type="non-terminal residue" evidence="2">
    <location>
        <position position="1"/>
    </location>
</feature>
<evidence type="ECO:0000256" key="1">
    <source>
        <dbReference type="SAM" id="Phobius"/>
    </source>
</evidence>
<feature type="transmembrane region" description="Helical" evidence="1">
    <location>
        <begin position="39"/>
        <end position="58"/>
    </location>
</feature>
<feature type="transmembrane region" description="Helical" evidence="1">
    <location>
        <begin position="167"/>
        <end position="184"/>
    </location>
</feature>
<keyword evidence="1" id="KW-0472">Membrane</keyword>
<name>A0A0B1SV17_OESDE</name>
<dbReference type="OrthoDB" id="417037at2759"/>